<feature type="domain" description="Chitin-binding type-1" evidence="4">
    <location>
        <begin position="46"/>
        <end position="89"/>
    </location>
</feature>
<comment type="caution">
    <text evidence="3">Lacks conserved residue(s) required for the propagation of feature annotation.</text>
</comment>
<evidence type="ECO:0000313" key="5">
    <source>
        <dbReference type="EMBL" id="ORY66666.1"/>
    </source>
</evidence>
<evidence type="ECO:0000256" key="2">
    <source>
        <dbReference type="ARBA" id="ARBA00023157"/>
    </source>
</evidence>
<organism evidence="5 6">
    <name type="scientific">Neocallimastix californiae</name>
    <dbReference type="NCBI Taxonomy" id="1754190"/>
    <lineage>
        <taxon>Eukaryota</taxon>
        <taxon>Fungi</taxon>
        <taxon>Fungi incertae sedis</taxon>
        <taxon>Chytridiomycota</taxon>
        <taxon>Chytridiomycota incertae sedis</taxon>
        <taxon>Neocallimastigomycetes</taxon>
        <taxon>Neocallimastigales</taxon>
        <taxon>Neocallimastigaceae</taxon>
        <taxon>Neocallimastix</taxon>
    </lineage>
</organism>
<name>A0A1Y2E5W2_9FUNG</name>
<dbReference type="PANTHER" id="PTHR47849">
    <property type="entry name" value="CHITIN-BINDING LECTIN 1"/>
    <property type="match status" value="1"/>
</dbReference>
<feature type="disulfide bond" evidence="3">
    <location>
        <begin position="56"/>
        <end position="68"/>
    </location>
</feature>
<dbReference type="GO" id="GO:0008061">
    <property type="term" value="F:chitin binding"/>
    <property type="evidence" value="ECO:0007669"/>
    <property type="project" value="UniProtKB-UniRule"/>
</dbReference>
<dbReference type="STRING" id="1754190.A0A1Y2E5W2"/>
<dbReference type="OrthoDB" id="649016at2759"/>
<dbReference type="AlphaFoldDB" id="A0A1Y2E5W2"/>
<protein>
    <recommendedName>
        <fullName evidence="4">Chitin-binding type-1 domain-containing protein</fullName>
    </recommendedName>
</protein>
<dbReference type="Gene3D" id="3.30.60.10">
    <property type="entry name" value="Endochitinase-like"/>
    <property type="match status" value="2"/>
</dbReference>
<evidence type="ECO:0000259" key="4">
    <source>
        <dbReference type="PROSITE" id="PS50941"/>
    </source>
</evidence>
<feature type="disulfide bond" evidence="3">
    <location>
        <begin position="61"/>
        <end position="75"/>
    </location>
</feature>
<feature type="disulfide bond" evidence="3">
    <location>
        <begin position="4"/>
        <end position="16"/>
    </location>
</feature>
<dbReference type="PROSITE" id="PS50941">
    <property type="entry name" value="CHIT_BIND_I_2"/>
    <property type="match status" value="2"/>
</dbReference>
<keyword evidence="2 3" id="KW-1015">Disulfide bond</keyword>
<comment type="caution">
    <text evidence="5">The sequence shown here is derived from an EMBL/GenBank/DDBJ whole genome shotgun (WGS) entry which is preliminary data.</text>
</comment>
<dbReference type="SMART" id="SM00270">
    <property type="entry name" value="ChtBD1"/>
    <property type="match status" value="2"/>
</dbReference>
<dbReference type="InterPro" id="IPR018371">
    <property type="entry name" value="Chitin-binding_1_CS"/>
</dbReference>
<feature type="disulfide bond" evidence="3">
    <location>
        <begin position="9"/>
        <end position="23"/>
    </location>
</feature>
<dbReference type="PROSITE" id="PS00026">
    <property type="entry name" value="CHIT_BIND_I_1"/>
    <property type="match status" value="1"/>
</dbReference>
<gene>
    <name evidence="5" type="ORF">LY90DRAFT_406291</name>
</gene>
<evidence type="ECO:0000256" key="1">
    <source>
        <dbReference type="ARBA" id="ARBA00022669"/>
    </source>
</evidence>
<feature type="domain" description="Chitin-binding type-1" evidence="4">
    <location>
        <begin position="1"/>
        <end position="38"/>
    </location>
</feature>
<keyword evidence="6" id="KW-1185">Reference proteome</keyword>
<keyword evidence="1 3" id="KW-0147">Chitin-binding</keyword>
<reference evidence="5 6" key="1">
    <citation type="submission" date="2016-08" db="EMBL/GenBank/DDBJ databases">
        <title>A Parts List for Fungal Cellulosomes Revealed by Comparative Genomics.</title>
        <authorList>
            <consortium name="DOE Joint Genome Institute"/>
            <person name="Haitjema C.H."/>
            <person name="Gilmore S.P."/>
            <person name="Henske J.K."/>
            <person name="Solomon K.V."/>
            <person name="De Groot R."/>
            <person name="Kuo A."/>
            <person name="Mondo S.J."/>
            <person name="Salamov A.A."/>
            <person name="Labutti K."/>
            <person name="Zhao Z."/>
            <person name="Chiniquy J."/>
            <person name="Barry K."/>
            <person name="Brewer H.M."/>
            <person name="Purvine S.O."/>
            <person name="Wright A.T."/>
            <person name="Boxma B."/>
            <person name="Van Alen T."/>
            <person name="Hackstein J.H."/>
            <person name="Baker S.E."/>
            <person name="Grigoriev I.V."/>
            <person name="O'Malley M.A."/>
        </authorList>
    </citation>
    <scope>NUCLEOTIDE SEQUENCE [LARGE SCALE GENOMIC DNA]</scope>
    <source>
        <strain evidence="5 6">G1</strain>
    </source>
</reference>
<evidence type="ECO:0000313" key="6">
    <source>
        <dbReference type="Proteomes" id="UP000193920"/>
    </source>
</evidence>
<accession>A0A1Y2E5W2</accession>
<dbReference type="SUPFAM" id="SSF57016">
    <property type="entry name" value="Plant lectins/antimicrobial peptides"/>
    <property type="match status" value="2"/>
</dbReference>
<feature type="non-terminal residue" evidence="5">
    <location>
        <position position="89"/>
    </location>
</feature>
<dbReference type="Proteomes" id="UP000193920">
    <property type="component" value="Unassembled WGS sequence"/>
</dbReference>
<dbReference type="PANTHER" id="PTHR47849:SF8">
    <property type="entry name" value="LECTIN"/>
    <property type="match status" value="1"/>
</dbReference>
<evidence type="ECO:0000256" key="3">
    <source>
        <dbReference type="PROSITE-ProRule" id="PRU00261"/>
    </source>
</evidence>
<dbReference type="Pfam" id="PF00187">
    <property type="entry name" value="Chitin_bind_1"/>
    <property type="match status" value="1"/>
</dbReference>
<dbReference type="EMBL" id="MCOG01000050">
    <property type="protein sequence ID" value="ORY66666.1"/>
    <property type="molecule type" value="Genomic_DNA"/>
</dbReference>
<proteinExistence type="predicted"/>
<dbReference type="InterPro" id="IPR001002">
    <property type="entry name" value="Chitin-bd_1"/>
</dbReference>
<dbReference type="InterPro" id="IPR036861">
    <property type="entry name" value="Endochitinase-like_sf"/>
</dbReference>
<sequence>MGRCNDGYCCSRFGWCGKSDEYCSIKKGCQTEFGKCNLSDNPISKDGRCGEGIGNCKEGYCCNKSGWCGKSKEYCDRKKGCQLGYGKCN</sequence>